<evidence type="ECO:0000313" key="6">
    <source>
        <dbReference type="EMBL" id="RWS31097.1"/>
    </source>
</evidence>
<evidence type="ECO:0000313" key="7">
    <source>
        <dbReference type="Proteomes" id="UP000288716"/>
    </source>
</evidence>
<dbReference type="SUPFAM" id="SSF47954">
    <property type="entry name" value="Cyclin-like"/>
    <property type="match status" value="1"/>
</dbReference>
<dbReference type="OrthoDB" id="306099at2759"/>
<evidence type="ECO:0000256" key="1">
    <source>
        <dbReference type="ARBA" id="ARBA00022618"/>
    </source>
</evidence>
<dbReference type="STRING" id="299467.A0A443SUA3"/>
<keyword evidence="3" id="KW-0131">Cell cycle</keyword>
<dbReference type="InterPro" id="IPR039361">
    <property type="entry name" value="Cyclin"/>
</dbReference>
<dbReference type="GO" id="GO:0051301">
    <property type="term" value="P:cell division"/>
    <property type="evidence" value="ECO:0007669"/>
    <property type="project" value="UniProtKB-KW"/>
</dbReference>
<dbReference type="VEuPathDB" id="VectorBase:LDEU000940"/>
<dbReference type="GO" id="GO:0000278">
    <property type="term" value="P:mitotic cell cycle"/>
    <property type="evidence" value="ECO:0007669"/>
    <property type="project" value="UniProtKB-ARBA"/>
</dbReference>
<evidence type="ECO:0000259" key="5">
    <source>
        <dbReference type="SMART" id="SM00385"/>
    </source>
</evidence>
<dbReference type="InterPro" id="IPR006671">
    <property type="entry name" value="Cyclin_N"/>
</dbReference>
<comment type="similarity">
    <text evidence="4">Belongs to the cyclin family.</text>
</comment>
<dbReference type="EMBL" id="NCKV01000271">
    <property type="protein sequence ID" value="RWS31097.1"/>
    <property type="molecule type" value="Genomic_DNA"/>
</dbReference>
<dbReference type="Proteomes" id="UP000288716">
    <property type="component" value="Unassembled WGS sequence"/>
</dbReference>
<dbReference type="SMART" id="SM00385">
    <property type="entry name" value="CYCLIN"/>
    <property type="match status" value="1"/>
</dbReference>
<reference evidence="6 7" key="1">
    <citation type="journal article" date="2018" name="Gigascience">
        <title>Genomes of trombidid mites reveal novel predicted allergens and laterally-transferred genes associated with secondary metabolism.</title>
        <authorList>
            <person name="Dong X."/>
            <person name="Chaisiri K."/>
            <person name="Xia D."/>
            <person name="Armstrong S.D."/>
            <person name="Fang Y."/>
            <person name="Donnelly M.J."/>
            <person name="Kadowaki T."/>
            <person name="McGarry J.W."/>
            <person name="Darby A.C."/>
            <person name="Makepeace B.L."/>
        </authorList>
    </citation>
    <scope>NUCLEOTIDE SEQUENCE [LARGE SCALE GENOMIC DNA]</scope>
    <source>
        <strain evidence="6">UoL-UT</strain>
    </source>
</reference>
<organism evidence="6 7">
    <name type="scientific">Leptotrombidium deliense</name>
    <dbReference type="NCBI Taxonomy" id="299467"/>
    <lineage>
        <taxon>Eukaryota</taxon>
        <taxon>Metazoa</taxon>
        <taxon>Ecdysozoa</taxon>
        <taxon>Arthropoda</taxon>
        <taxon>Chelicerata</taxon>
        <taxon>Arachnida</taxon>
        <taxon>Acari</taxon>
        <taxon>Acariformes</taxon>
        <taxon>Trombidiformes</taxon>
        <taxon>Prostigmata</taxon>
        <taxon>Anystina</taxon>
        <taxon>Parasitengona</taxon>
        <taxon>Trombiculoidea</taxon>
        <taxon>Trombiculidae</taxon>
        <taxon>Leptotrombidium</taxon>
    </lineage>
</organism>
<dbReference type="Gene3D" id="1.10.472.10">
    <property type="entry name" value="Cyclin-like"/>
    <property type="match status" value="1"/>
</dbReference>
<protein>
    <submittedName>
        <fullName evidence="6">G1/S-specific cyclin-D2-like protein</fullName>
    </submittedName>
</protein>
<dbReference type="PROSITE" id="PS00292">
    <property type="entry name" value="CYCLINS"/>
    <property type="match status" value="1"/>
</dbReference>
<dbReference type="PANTHER" id="PTHR10177">
    <property type="entry name" value="CYCLINS"/>
    <property type="match status" value="1"/>
</dbReference>
<evidence type="ECO:0000256" key="2">
    <source>
        <dbReference type="ARBA" id="ARBA00023127"/>
    </source>
</evidence>
<proteinExistence type="inferred from homology"/>
<keyword evidence="2 4" id="KW-0195">Cyclin</keyword>
<accession>A0A443SUA3</accession>
<dbReference type="FunFam" id="1.10.472.10:FF:000003">
    <property type="entry name" value="G1/S-specific cyclin-D2"/>
    <property type="match status" value="1"/>
</dbReference>
<evidence type="ECO:0000256" key="3">
    <source>
        <dbReference type="ARBA" id="ARBA00023306"/>
    </source>
</evidence>
<sequence length="154" mass="17425">MNLCCEEVCANAVLAESTRGAFDENILKDNRVLEQLLESEERYIPMSSMCTYKSVQSEISPEMRKVLSMWMLEVCEELKCDEIVFPLAINYVDRFLSSTNIRKTQLQLLGAVCLLIASKLRQCQAIHPQSLVFYSDYSLTMEEIIVSVGVAGIV</sequence>
<keyword evidence="7" id="KW-1185">Reference proteome</keyword>
<feature type="domain" description="Cyclin-like" evidence="5">
    <location>
        <begin position="69"/>
        <end position="147"/>
    </location>
</feature>
<dbReference type="InterPro" id="IPR013763">
    <property type="entry name" value="Cyclin-like_dom"/>
</dbReference>
<evidence type="ECO:0000256" key="4">
    <source>
        <dbReference type="RuleBase" id="RU000383"/>
    </source>
</evidence>
<dbReference type="InterPro" id="IPR048258">
    <property type="entry name" value="Cyclins_cyclin-box"/>
</dbReference>
<dbReference type="AlphaFoldDB" id="A0A443SUA3"/>
<comment type="caution">
    <text evidence="6">The sequence shown here is derived from an EMBL/GenBank/DDBJ whole genome shotgun (WGS) entry which is preliminary data.</text>
</comment>
<dbReference type="InterPro" id="IPR036915">
    <property type="entry name" value="Cyclin-like_sf"/>
</dbReference>
<keyword evidence="1" id="KW-0132">Cell division</keyword>
<gene>
    <name evidence="6" type="ORF">B4U80_06955</name>
</gene>
<name>A0A443SUA3_9ACAR</name>
<dbReference type="Pfam" id="PF00134">
    <property type="entry name" value="Cyclin_N"/>
    <property type="match status" value="1"/>
</dbReference>